<dbReference type="AlphaFoldDB" id="A0A836CE03"/>
<evidence type="ECO:0000313" key="2">
    <source>
        <dbReference type="EMBL" id="KAG5182199.1"/>
    </source>
</evidence>
<gene>
    <name evidence="2" type="ORF">JKP88DRAFT_348923</name>
</gene>
<keyword evidence="3" id="KW-1185">Reference proteome</keyword>
<sequence length="533" mass="55064">MEASNALFEGQQNGVDGALSSSASGSSSRSLDENVAGANTNNSGNGGGGILGLPRKLLRGYRKRNHKKQAKKLGKQLKRTLAQPVRLRPHRLSELSSLRLAAELDGGASTTPKLALVNVDAAIARAIEACGSEELEVDALVLQCHGKILSKAEKTTIAAAFLASRLVVLAAVGLGANEAQSLARDVTAWSNSVFSVLSTADALTQHISGPLKEQVLLRRIVLADVVERIEPLKKQKTVRHFVTRSAAAQVPLGVTTLNFGGILKLTQRTMDAVGAAPTPATVQEAAKRGGIAGGAQLVANGAGSVYQAAIVGPALADFGTDLATDGLSEALGAMEIVDGFLLGSIFIVRGAVSAAADRVTRPRLVRSLGRYLAALQVAHALHPQLRETPEAAAATAAEYDPFGTIAAAAAAGVAEEDDANNFKLKSDDELPLFDSQRTEQREWGYVSGSGEGAFRGAAHPNPNDGHNSDGGSRVIADERSGRFETADAAGVGGAAYGGGGRAVVGDSTGPSPFWQELPPLPPRPAAGPAVRIF</sequence>
<name>A0A836CE03_9STRA</name>
<dbReference type="Proteomes" id="UP000664859">
    <property type="component" value="Unassembled WGS sequence"/>
</dbReference>
<proteinExistence type="predicted"/>
<feature type="region of interest" description="Disordered" evidence="1">
    <location>
        <begin position="502"/>
        <end position="533"/>
    </location>
</feature>
<feature type="compositionally biased region" description="Low complexity" evidence="1">
    <location>
        <begin position="17"/>
        <end position="29"/>
    </location>
</feature>
<feature type="region of interest" description="Disordered" evidence="1">
    <location>
        <begin position="1"/>
        <end position="51"/>
    </location>
</feature>
<comment type="caution">
    <text evidence="2">The sequence shown here is derived from an EMBL/GenBank/DDBJ whole genome shotgun (WGS) entry which is preliminary data.</text>
</comment>
<evidence type="ECO:0000313" key="3">
    <source>
        <dbReference type="Proteomes" id="UP000664859"/>
    </source>
</evidence>
<evidence type="ECO:0000256" key="1">
    <source>
        <dbReference type="SAM" id="MobiDB-lite"/>
    </source>
</evidence>
<organism evidence="2 3">
    <name type="scientific">Tribonema minus</name>
    <dbReference type="NCBI Taxonomy" id="303371"/>
    <lineage>
        <taxon>Eukaryota</taxon>
        <taxon>Sar</taxon>
        <taxon>Stramenopiles</taxon>
        <taxon>Ochrophyta</taxon>
        <taxon>PX clade</taxon>
        <taxon>Xanthophyceae</taxon>
        <taxon>Tribonematales</taxon>
        <taxon>Tribonemataceae</taxon>
        <taxon>Tribonema</taxon>
    </lineage>
</organism>
<dbReference type="EMBL" id="JAFCMP010000257">
    <property type="protein sequence ID" value="KAG5182199.1"/>
    <property type="molecule type" value="Genomic_DNA"/>
</dbReference>
<reference evidence="2" key="1">
    <citation type="submission" date="2021-02" db="EMBL/GenBank/DDBJ databases">
        <title>First Annotated Genome of the Yellow-green Alga Tribonema minus.</title>
        <authorList>
            <person name="Mahan K.M."/>
        </authorList>
    </citation>
    <scope>NUCLEOTIDE SEQUENCE</scope>
    <source>
        <strain evidence="2">UTEX B ZZ1240</strain>
    </source>
</reference>
<protein>
    <submittedName>
        <fullName evidence="2">Uncharacterized protein</fullName>
    </submittedName>
</protein>
<accession>A0A836CE03</accession>